<dbReference type="SUPFAM" id="SSF53649">
    <property type="entry name" value="Alkaline phosphatase-like"/>
    <property type="match status" value="1"/>
</dbReference>
<accession>A0A7V9ABY4</accession>
<sequence>MAEHRGESGGHRGESRRNTGHFPVALSRREWLFQAGGGLGGIALNWLLARDRASAAGPASPLPGQKNPLAAKPPHFPAKAQSVIFLFMVGGPSQMDLFDPKPALQRWAGKPLPESTGRPKSQFTTGQEVILPSTRKWKKCGQSGIELSDLLPHLSRCVDDICFLRSCWCHSTVHAPAMYELHSGRTQMGHPSLGSWVTYGLGSVSDNLPAYCVMTQPEGVPEGGAPCWGAGYLPAIYQGTLLRRGPSPIQNLRPPLGMGGEENRRSFELVRRLNALQTPPVEDLELEARAASYELAFRMQAQAPEAVDLSRETAATHRLYGTDQPHTADFGTRLLLARRLIERGVRFVTVYSGGGPLITQWDAHDDVNANHEKMCGHVDQPIAALLTDLKQRGLLQQTLVVWCSEFGRTPNSQGSRGRDHNPLGYTMWLAGGGVKGGTVVGATDEFGLHAVERPISVNDFHATILHLLGLDHEKLTFRHNGRDERLTDVGGEVIEEALA</sequence>
<dbReference type="RefSeq" id="WP_194538160.1">
    <property type="nucleotide sequence ID" value="NZ_JACEFB010000007.1"/>
</dbReference>
<gene>
    <name evidence="2" type="ORF">H0921_11150</name>
</gene>
<proteinExistence type="predicted"/>
<dbReference type="PANTHER" id="PTHR43737:SF1">
    <property type="entry name" value="DUF1501 DOMAIN-CONTAINING PROTEIN"/>
    <property type="match status" value="1"/>
</dbReference>
<evidence type="ECO:0000256" key="1">
    <source>
        <dbReference type="SAM" id="MobiDB-lite"/>
    </source>
</evidence>
<dbReference type="EMBL" id="JACEFB010000007">
    <property type="protein sequence ID" value="MBA2226716.1"/>
    <property type="molecule type" value="Genomic_DNA"/>
</dbReference>
<dbReference type="InterPro" id="IPR010869">
    <property type="entry name" value="DUF1501"/>
</dbReference>
<evidence type="ECO:0000313" key="2">
    <source>
        <dbReference type="EMBL" id="MBA2226716.1"/>
    </source>
</evidence>
<dbReference type="InterPro" id="IPR006311">
    <property type="entry name" value="TAT_signal"/>
</dbReference>
<dbReference type="Proteomes" id="UP000542342">
    <property type="component" value="Unassembled WGS sequence"/>
</dbReference>
<dbReference type="Pfam" id="PF07394">
    <property type="entry name" value="DUF1501"/>
    <property type="match status" value="1"/>
</dbReference>
<dbReference type="PROSITE" id="PS51318">
    <property type="entry name" value="TAT"/>
    <property type="match status" value="1"/>
</dbReference>
<name>A0A7V9ABY4_9BACT</name>
<reference evidence="2 3" key="1">
    <citation type="submission" date="2020-07" db="EMBL/GenBank/DDBJ databases">
        <title>Thermogemmata thermophila gen. nov., sp. nov., a novel moderate thermophilic planctomycete from a Kamchatka hot spring.</title>
        <authorList>
            <person name="Elcheninov A.G."/>
            <person name="Podosokorskaya O.A."/>
            <person name="Kovaleva O.L."/>
            <person name="Novikov A."/>
            <person name="Bonch-Osmolovskaya E.A."/>
            <person name="Toshchakov S.V."/>
            <person name="Kublanov I.V."/>
        </authorList>
    </citation>
    <scope>NUCLEOTIDE SEQUENCE [LARGE SCALE GENOMIC DNA]</scope>
    <source>
        <strain evidence="2 3">2918</strain>
    </source>
</reference>
<feature type="region of interest" description="Disordered" evidence="1">
    <location>
        <begin position="1"/>
        <end position="21"/>
    </location>
</feature>
<dbReference type="Gene3D" id="3.40.720.10">
    <property type="entry name" value="Alkaline Phosphatase, subunit A"/>
    <property type="match status" value="1"/>
</dbReference>
<dbReference type="InterPro" id="IPR017850">
    <property type="entry name" value="Alkaline_phosphatase_core_sf"/>
</dbReference>
<comment type="caution">
    <text evidence="2">The sequence shown here is derived from an EMBL/GenBank/DDBJ whole genome shotgun (WGS) entry which is preliminary data.</text>
</comment>
<evidence type="ECO:0000313" key="3">
    <source>
        <dbReference type="Proteomes" id="UP000542342"/>
    </source>
</evidence>
<keyword evidence="3" id="KW-1185">Reference proteome</keyword>
<dbReference type="PANTHER" id="PTHR43737">
    <property type="entry name" value="BLL7424 PROTEIN"/>
    <property type="match status" value="1"/>
</dbReference>
<protein>
    <submittedName>
        <fullName evidence="2">DUF1501 domain-containing protein</fullName>
    </submittedName>
</protein>
<organism evidence="2 3">
    <name type="scientific">Thermogemmata fonticola</name>
    <dbReference type="NCBI Taxonomy" id="2755323"/>
    <lineage>
        <taxon>Bacteria</taxon>
        <taxon>Pseudomonadati</taxon>
        <taxon>Planctomycetota</taxon>
        <taxon>Planctomycetia</taxon>
        <taxon>Gemmatales</taxon>
        <taxon>Gemmataceae</taxon>
        <taxon>Thermogemmata</taxon>
    </lineage>
</organism>
<dbReference type="AlphaFoldDB" id="A0A7V9ABY4"/>
<feature type="compositionally biased region" description="Basic and acidic residues" evidence="1">
    <location>
        <begin position="1"/>
        <end position="17"/>
    </location>
</feature>